<dbReference type="VEuPathDB" id="FungiDB:FVEG_14950"/>
<evidence type="ECO:0000313" key="3">
    <source>
        <dbReference type="Proteomes" id="UP000009096"/>
    </source>
</evidence>
<dbReference type="EMBL" id="DS022243">
    <property type="protein sequence ID" value="EWG38773.1"/>
    <property type="molecule type" value="Genomic_DNA"/>
</dbReference>
<keyword evidence="3" id="KW-1185">Reference proteome</keyword>
<evidence type="ECO:0000313" key="2">
    <source>
        <dbReference type="EMBL" id="EWG38773.1"/>
    </source>
</evidence>
<protein>
    <submittedName>
        <fullName evidence="2">Uncharacterized protein</fullName>
    </submittedName>
</protein>
<dbReference type="KEGG" id="fvr:FVEG_14950"/>
<organism evidence="2 3">
    <name type="scientific">Gibberella moniliformis (strain M3125 / FGSC 7600)</name>
    <name type="common">Maize ear and stalk rot fungus</name>
    <name type="synonym">Fusarium verticillioides</name>
    <dbReference type="NCBI Taxonomy" id="334819"/>
    <lineage>
        <taxon>Eukaryota</taxon>
        <taxon>Fungi</taxon>
        <taxon>Dikarya</taxon>
        <taxon>Ascomycota</taxon>
        <taxon>Pezizomycotina</taxon>
        <taxon>Sordariomycetes</taxon>
        <taxon>Hypocreomycetidae</taxon>
        <taxon>Hypocreales</taxon>
        <taxon>Nectriaceae</taxon>
        <taxon>Fusarium</taxon>
        <taxon>Fusarium fujikuroi species complex</taxon>
    </lineage>
</organism>
<dbReference type="RefSeq" id="XP_018744964.1">
    <property type="nucleotide sequence ID" value="XM_018903988.1"/>
</dbReference>
<feature type="compositionally biased region" description="Polar residues" evidence="1">
    <location>
        <begin position="45"/>
        <end position="54"/>
    </location>
</feature>
<dbReference type="AlphaFoldDB" id="W7LH74"/>
<reference evidence="2 3" key="1">
    <citation type="journal article" date="2010" name="Nature">
        <title>Comparative genomics reveals mobile pathogenicity chromosomes in Fusarium.</title>
        <authorList>
            <person name="Ma L.J."/>
            <person name="van der Does H.C."/>
            <person name="Borkovich K.A."/>
            <person name="Coleman J.J."/>
            <person name="Daboussi M.J."/>
            <person name="Di Pietro A."/>
            <person name="Dufresne M."/>
            <person name="Freitag M."/>
            <person name="Grabherr M."/>
            <person name="Henrissat B."/>
            <person name="Houterman P.M."/>
            <person name="Kang S."/>
            <person name="Shim W.B."/>
            <person name="Woloshuk C."/>
            <person name="Xie X."/>
            <person name="Xu J.R."/>
            <person name="Antoniw J."/>
            <person name="Baker S.E."/>
            <person name="Bluhm B.H."/>
            <person name="Breakspear A."/>
            <person name="Brown D.W."/>
            <person name="Butchko R.A."/>
            <person name="Chapman S."/>
            <person name="Coulson R."/>
            <person name="Coutinho P.M."/>
            <person name="Danchin E.G."/>
            <person name="Diener A."/>
            <person name="Gale L.R."/>
            <person name="Gardiner D.M."/>
            <person name="Goff S."/>
            <person name="Hammond-Kosack K.E."/>
            <person name="Hilburn K."/>
            <person name="Hua-Van A."/>
            <person name="Jonkers W."/>
            <person name="Kazan K."/>
            <person name="Kodira C.D."/>
            <person name="Koehrsen M."/>
            <person name="Kumar L."/>
            <person name="Lee Y.H."/>
            <person name="Li L."/>
            <person name="Manners J.M."/>
            <person name="Miranda-Saavedra D."/>
            <person name="Mukherjee M."/>
            <person name="Park G."/>
            <person name="Park J."/>
            <person name="Park S.Y."/>
            <person name="Proctor R.H."/>
            <person name="Regev A."/>
            <person name="Ruiz-Roldan M.C."/>
            <person name="Sain D."/>
            <person name="Sakthikumar S."/>
            <person name="Sykes S."/>
            <person name="Schwartz D.C."/>
            <person name="Turgeon B.G."/>
            <person name="Wapinski I."/>
            <person name="Yoder O."/>
            <person name="Young S."/>
            <person name="Zeng Q."/>
            <person name="Zhou S."/>
            <person name="Galagan J."/>
            <person name="Cuomo C.A."/>
            <person name="Kistler H.C."/>
            <person name="Rep M."/>
        </authorList>
    </citation>
    <scope>NUCLEOTIDE SEQUENCE [LARGE SCALE GENOMIC DNA]</scope>
    <source>
        <strain evidence="3">M3125 / FGSC 7600</strain>
    </source>
</reference>
<dbReference type="GeneID" id="30071826"/>
<accession>W7LH74</accession>
<gene>
    <name evidence="2" type="ORF">FVEG_14950</name>
</gene>
<name>W7LH74_GIBM7</name>
<sequence>MMNETFPTPPLRIGSFINPFLAHLNLLNGTLYSSQLSNQLAISSISNGSPTPVNRPSRSRRHHPSALNCSYGDKHMSVNAYPYRVCKRHQQTAPSRSWPITMT</sequence>
<evidence type="ECO:0000256" key="1">
    <source>
        <dbReference type="SAM" id="MobiDB-lite"/>
    </source>
</evidence>
<dbReference type="Proteomes" id="UP000009096">
    <property type="component" value="Chromosome 6"/>
</dbReference>
<feature type="region of interest" description="Disordered" evidence="1">
    <location>
        <begin position="45"/>
        <end position="69"/>
    </location>
</feature>
<dbReference type="EMBL" id="CM000583">
    <property type="protein sequence ID" value="EWG38773.1"/>
    <property type="molecule type" value="Genomic_DNA"/>
</dbReference>
<proteinExistence type="predicted"/>